<name>A0A2T5HAD4_9RHOB</name>
<dbReference type="EMBL" id="QAOH01000014">
    <property type="protein sequence ID" value="PTQ68541.1"/>
    <property type="molecule type" value="Genomic_DNA"/>
</dbReference>
<protein>
    <submittedName>
        <fullName evidence="1">Uncharacterized protein</fullName>
    </submittedName>
</protein>
<sequence length="108" mass="12126">MKVTSSVGDEFETVDQIEASVKQSLLWAIMALDDVIDRLLEGEKAGKEVKPLIADLMRAKLAAVTERQKLDDEKRKRAELGEGEIDFDAARTEILDRLARLKARSRAE</sequence>
<comment type="caution">
    <text evidence="1">The sequence shown here is derived from an EMBL/GenBank/DDBJ whole genome shotgun (WGS) entry which is preliminary data.</text>
</comment>
<accession>A0A2T5HAD4</accession>
<dbReference type="Proteomes" id="UP000244077">
    <property type="component" value="Unassembled WGS sequence"/>
</dbReference>
<dbReference type="OrthoDB" id="7870750at2"/>
<evidence type="ECO:0000313" key="2">
    <source>
        <dbReference type="Proteomes" id="UP000244077"/>
    </source>
</evidence>
<evidence type="ECO:0000313" key="1">
    <source>
        <dbReference type="EMBL" id="PTQ68541.1"/>
    </source>
</evidence>
<reference evidence="1 2" key="1">
    <citation type="submission" date="2018-04" db="EMBL/GenBank/DDBJ databases">
        <title>Genomic Encyclopedia of Archaeal and Bacterial Type Strains, Phase II (KMG-II): from individual species to whole genera.</title>
        <authorList>
            <person name="Goeker M."/>
        </authorList>
    </citation>
    <scope>NUCLEOTIDE SEQUENCE [LARGE SCALE GENOMIC DNA]</scope>
    <source>
        <strain evidence="1 2">DSM 100434</strain>
    </source>
</reference>
<keyword evidence="2" id="KW-1185">Reference proteome</keyword>
<gene>
    <name evidence="1" type="ORF">C8N42_11417</name>
</gene>
<organism evidence="1 2">
    <name type="scientific">Celeribacter persicus</name>
    <dbReference type="NCBI Taxonomy" id="1651082"/>
    <lineage>
        <taxon>Bacteria</taxon>
        <taxon>Pseudomonadati</taxon>
        <taxon>Pseudomonadota</taxon>
        <taxon>Alphaproteobacteria</taxon>
        <taxon>Rhodobacterales</taxon>
        <taxon>Roseobacteraceae</taxon>
        <taxon>Celeribacter</taxon>
    </lineage>
</organism>
<proteinExistence type="predicted"/>
<dbReference type="RefSeq" id="WP_146168281.1">
    <property type="nucleotide sequence ID" value="NZ_QAOH01000014.1"/>
</dbReference>
<dbReference type="AlphaFoldDB" id="A0A2T5HAD4"/>